<dbReference type="OMA" id="CCHEDTR"/>
<evidence type="ECO:0000259" key="2">
    <source>
        <dbReference type="Pfam" id="PF24883"/>
    </source>
</evidence>
<proteinExistence type="predicted"/>
<keyword evidence="1" id="KW-0677">Repeat</keyword>
<gene>
    <name evidence="3" type="ORF">CONPUDRAFT_27134</name>
</gene>
<feature type="domain" description="Nephrocystin 3-like N-terminal" evidence="2">
    <location>
        <begin position="2"/>
        <end position="119"/>
    </location>
</feature>
<dbReference type="InterPro" id="IPR027417">
    <property type="entry name" value="P-loop_NTPase"/>
</dbReference>
<protein>
    <recommendedName>
        <fullName evidence="2">Nephrocystin 3-like N-terminal domain-containing protein</fullName>
    </recommendedName>
</protein>
<dbReference type="InterPro" id="IPR056884">
    <property type="entry name" value="NPHP3-like_N"/>
</dbReference>
<dbReference type="Pfam" id="PF24883">
    <property type="entry name" value="NPHP3_N"/>
    <property type="match status" value="1"/>
</dbReference>
<keyword evidence="4" id="KW-1185">Reference proteome</keyword>
<feature type="non-terminal residue" evidence="3">
    <location>
        <position position="1"/>
    </location>
</feature>
<sequence length="119" mass="13444">KIIWLSGESGCGKSTIAHSLAEELDREGRLAATFFFSRKHTKRSTFDHVLLTLAYQLGLQHPRAKEIIMKAISDDPALLSADKSRRDQLEMLVVRPLKALYPAWRDKHGMSIVLDALDE</sequence>
<comment type="caution">
    <text evidence="3">The sequence shown here is derived from an EMBL/GenBank/DDBJ whole genome shotgun (WGS) entry which is preliminary data.</text>
</comment>
<dbReference type="AlphaFoldDB" id="A0A5M3MP46"/>
<reference evidence="4" key="1">
    <citation type="journal article" date="2012" name="Science">
        <title>The Paleozoic origin of enzymatic lignin decomposition reconstructed from 31 fungal genomes.</title>
        <authorList>
            <person name="Floudas D."/>
            <person name="Binder M."/>
            <person name="Riley R."/>
            <person name="Barry K."/>
            <person name="Blanchette R.A."/>
            <person name="Henrissat B."/>
            <person name="Martinez A.T."/>
            <person name="Otillar R."/>
            <person name="Spatafora J.W."/>
            <person name="Yadav J.S."/>
            <person name="Aerts A."/>
            <person name="Benoit I."/>
            <person name="Boyd A."/>
            <person name="Carlson A."/>
            <person name="Copeland A."/>
            <person name="Coutinho P.M."/>
            <person name="de Vries R.P."/>
            <person name="Ferreira P."/>
            <person name="Findley K."/>
            <person name="Foster B."/>
            <person name="Gaskell J."/>
            <person name="Glotzer D."/>
            <person name="Gorecki P."/>
            <person name="Heitman J."/>
            <person name="Hesse C."/>
            <person name="Hori C."/>
            <person name="Igarashi K."/>
            <person name="Jurgens J.A."/>
            <person name="Kallen N."/>
            <person name="Kersten P."/>
            <person name="Kohler A."/>
            <person name="Kuees U."/>
            <person name="Kumar T.K.A."/>
            <person name="Kuo A."/>
            <person name="LaButti K."/>
            <person name="Larrondo L.F."/>
            <person name="Lindquist E."/>
            <person name="Ling A."/>
            <person name="Lombard V."/>
            <person name="Lucas S."/>
            <person name="Lundell T."/>
            <person name="Martin R."/>
            <person name="McLaughlin D.J."/>
            <person name="Morgenstern I."/>
            <person name="Morin E."/>
            <person name="Murat C."/>
            <person name="Nagy L.G."/>
            <person name="Nolan M."/>
            <person name="Ohm R.A."/>
            <person name="Patyshakuliyeva A."/>
            <person name="Rokas A."/>
            <person name="Ruiz-Duenas F.J."/>
            <person name="Sabat G."/>
            <person name="Salamov A."/>
            <person name="Samejima M."/>
            <person name="Schmutz J."/>
            <person name="Slot J.C."/>
            <person name="St John F."/>
            <person name="Stenlid J."/>
            <person name="Sun H."/>
            <person name="Sun S."/>
            <person name="Syed K."/>
            <person name="Tsang A."/>
            <person name="Wiebenga A."/>
            <person name="Young D."/>
            <person name="Pisabarro A."/>
            <person name="Eastwood D.C."/>
            <person name="Martin F."/>
            <person name="Cullen D."/>
            <person name="Grigoriev I.V."/>
            <person name="Hibbett D.S."/>
        </authorList>
    </citation>
    <scope>NUCLEOTIDE SEQUENCE [LARGE SCALE GENOMIC DNA]</scope>
    <source>
        <strain evidence="4">RWD-64-598 SS2</strain>
    </source>
</reference>
<evidence type="ECO:0000313" key="4">
    <source>
        <dbReference type="Proteomes" id="UP000053558"/>
    </source>
</evidence>
<name>A0A5M3MP46_CONPW</name>
<dbReference type="RefSeq" id="XP_007768959.1">
    <property type="nucleotide sequence ID" value="XM_007770769.1"/>
</dbReference>
<evidence type="ECO:0000313" key="3">
    <source>
        <dbReference type="EMBL" id="EIW80796.1"/>
    </source>
</evidence>
<dbReference type="Proteomes" id="UP000053558">
    <property type="component" value="Unassembled WGS sequence"/>
</dbReference>
<feature type="non-terminal residue" evidence="3">
    <location>
        <position position="119"/>
    </location>
</feature>
<dbReference type="EMBL" id="JH711579">
    <property type="protein sequence ID" value="EIW80796.1"/>
    <property type="molecule type" value="Genomic_DNA"/>
</dbReference>
<accession>A0A5M3MP46</accession>
<dbReference type="Gene3D" id="3.40.50.300">
    <property type="entry name" value="P-loop containing nucleotide triphosphate hydrolases"/>
    <property type="match status" value="1"/>
</dbReference>
<dbReference type="KEGG" id="cput:CONPUDRAFT_27134"/>
<dbReference type="OrthoDB" id="5967843at2759"/>
<dbReference type="SUPFAM" id="SSF52540">
    <property type="entry name" value="P-loop containing nucleoside triphosphate hydrolases"/>
    <property type="match status" value="1"/>
</dbReference>
<dbReference type="GeneID" id="19206620"/>
<organism evidence="3 4">
    <name type="scientific">Coniophora puteana (strain RWD-64-598)</name>
    <name type="common">Brown rot fungus</name>
    <dbReference type="NCBI Taxonomy" id="741705"/>
    <lineage>
        <taxon>Eukaryota</taxon>
        <taxon>Fungi</taxon>
        <taxon>Dikarya</taxon>
        <taxon>Basidiomycota</taxon>
        <taxon>Agaricomycotina</taxon>
        <taxon>Agaricomycetes</taxon>
        <taxon>Agaricomycetidae</taxon>
        <taxon>Boletales</taxon>
        <taxon>Coniophorineae</taxon>
        <taxon>Coniophoraceae</taxon>
        <taxon>Coniophora</taxon>
    </lineage>
</organism>
<evidence type="ECO:0000256" key="1">
    <source>
        <dbReference type="ARBA" id="ARBA00022737"/>
    </source>
</evidence>